<sequence length="171" mass="17938">MSALVNVLVAVAVVALIVSRQVRPQQLADAKRWWLVPAVLVYLAIREKGLVDPDHHMASVLLLGTEIATGLLMGAAWGWTSKVWTEADGSVWTRGTRATAAVWAVGIAVRAGLAGIGALAGIRMGTGALLLGLAASLLVRSGILVWRAQSPPASYGVAADGSTRPLWKDRV</sequence>
<gene>
    <name evidence="2" type="ORF">OHV25_09885</name>
</gene>
<keyword evidence="1" id="KW-0812">Transmembrane</keyword>
<feature type="transmembrane region" description="Helical" evidence="1">
    <location>
        <begin position="58"/>
        <end position="80"/>
    </location>
</feature>
<name>A0AAU2GXH6_9ACTN</name>
<dbReference type="AlphaFoldDB" id="A0AAU2GXH6"/>
<evidence type="ECO:0000313" key="2">
    <source>
        <dbReference type="EMBL" id="WTU39869.1"/>
    </source>
</evidence>
<keyword evidence="1" id="KW-1133">Transmembrane helix</keyword>
<organism evidence="2">
    <name type="scientific">Streptomyces sp. NBC_00060</name>
    <dbReference type="NCBI Taxonomy" id="2975636"/>
    <lineage>
        <taxon>Bacteria</taxon>
        <taxon>Bacillati</taxon>
        <taxon>Actinomycetota</taxon>
        <taxon>Actinomycetes</taxon>
        <taxon>Kitasatosporales</taxon>
        <taxon>Streptomycetaceae</taxon>
        <taxon>Streptomyces</taxon>
    </lineage>
</organism>
<dbReference type="EMBL" id="CP108253">
    <property type="protein sequence ID" value="WTU39869.1"/>
    <property type="molecule type" value="Genomic_DNA"/>
</dbReference>
<evidence type="ECO:0000256" key="1">
    <source>
        <dbReference type="SAM" id="Phobius"/>
    </source>
</evidence>
<keyword evidence="1" id="KW-0472">Membrane</keyword>
<protein>
    <submittedName>
        <fullName evidence="2">DUF1453 family protein</fullName>
    </submittedName>
</protein>
<accession>A0AAU2GXH6</accession>
<feature type="transmembrane region" description="Helical" evidence="1">
    <location>
        <begin position="100"/>
        <end position="120"/>
    </location>
</feature>
<reference evidence="2" key="1">
    <citation type="submission" date="2022-10" db="EMBL/GenBank/DDBJ databases">
        <title>The complete genomes of actinobacterial strains from the NBC collection.</title>
        <authorList>
            <person name="Joergensen T.S."/>
            <person name="Alvarez Arevalo M."/>
            <person name="Sterndorff E.B."/>
            <person name="Faurdal D."/>
            <person name="Vuksanovic O."/>
            <person name="Mourched A.-S."/>
            <person name="Charusanti P."/>
            <person name="Shaw S."/>
            <person name="Blin K."/>
            <person name="Weber T."/>
        </authorList>
    </citation>
    <scope>NUCLEOTIDE SEQUENCE</scope>
    <source>
        <strain evidence="2">NBC_00060</strain>
    </source>
</reference>
<proteinExistence type="predicted"/>